<dbReference type="SUPFAM" id="SSF47336">
    <property type="entry name" value="ACP-like"/>
    <property type="match status" value="1"/>
</dbReference>
<keyword evidence="3" id="KW-1185">Reference proteome</keyword>
<evidence type="ECO:0000313" key="2">
    <source>
        <dbReference type="EMBL" id="PKW16556.1"/>
    </source>
</evidence>
<evidence type="ECO:0000259" key="1">
    <source>
        <dbReference type="PROSITE" id="PS50075"/>
    </source>
</evidence>
<protein>
    <submittedName>
        <fullName evidence="2">Acyl carrier protein</fullName>
    </submittedName>
</protein>
<gene>
    <name evidence="2" type="ORF">A8926_4398</name>
</gene>
<dbReference type="Gene3D" id="1.10.1200.10">
    <property type="entry name" value="ACP-like"/>
    <property type="match status" value="1"/>
</dbReference>
<dbReference type="InterPro" id="IPR036736">
    <property type="entry name" value="ACP-like_sf"/>
</dbReference>
<name>A0A2N3Y0W3_SACSN</name>
<dbReference type="EMBL" id="PJNB01000001">
    <property type="protein sequence ID" value="PKW16556.1"/>
    <property type="molecule type" value="Genomic_DNA"/>
</dbReference>
<evidence type="ECO:0000313" key="3">
    <source>
        <dbReference type="Proteomes" id="UP000233786"/>
    </source>
</evidence>
<proteinExistence type="predicted"/>
<dbReference type="Proteomes" id="UP000233786">
    <property type="component" value="Unassembled WGS sequence"/>
</dbReference>
<dbReference type="AlphaFoldDB" id="A0A2N3Y0W3"/>
<accession>A0A2N3Y0W3</accession>
<sequence>MTQMNDNAPATRTLREEELTARVKDTVIAVLELDISREQLTEDTSLYSSFLGMDSMTLLHLLVTLEQEFGIEIDDEDVMNAEMKKVGSLIDLVGRLVVRDGAR</sequence>
<organism evidence="2 3">
    <name type="scientific">Saccharopolyspora spinosa</name>
    <dbReference type="NCBI Taxonomy" id="60894"/>
    <lineage>
        <taxon>Bacteria</taxon>
        <taxon>Bacillati</taxon>
        <taxon>Actinomycetota</taxon>
        <taxon>Actinomycetes</taxon>
        <taxon>Pseudonocardiales</taxon>
        <taxon>Pseudonocardiaceae</taxon>
        <taxon>Saccharopolyspora</taxon>
    </lineage>
</organism>
<reference evidence="2" key="1">
    <citation type="submission" date="2017-12" db="EMBL/GenBank/DDBJ databases">
        <title>Sequencing the genomes of 1000 Actinobacteria strains.</title>
        <authorList>
            <person name="Klenk H.-P."/>
        </authorList>
    </citation>
    <scope>NUCLEOTIDE SEQUENCE [LARGE SCALE GENOMIC DNA]</scope>
    <source>
        <strain evidence="2">DSM 44228</strain>
    </source>
</reference>
<dbReference type="STRING" id="994479.GCA_000194155_07345"/>
<dbReference type="OrthoDB" id="3481582at2"/>
<dbReference type="InterPro" id="IPR009081">
    <property type="entry name" value="PP-bd_ACP"/>
</dbReference>
<comment type="caution">
    <text evidence="2">The sequence shown here is derived from an EMBL/GenBank/DDBJ whole genome shotgun (WGS) entry which is preliminary data.</text>
</comment>
<dbReference type="PROSITE" id="PS50075">
    <property type="entry name" value="CARRIER"/>
    <property type="match status" value="1"/>
</dbReference>
<dbReference type="Pfam" id="PF00550">
    <property type="entry name" value="PP-binding"/>
    <property type="match status" value="1"/>
</dbReference>
<feature type="domain" description="Carrier" evidence="1">
    <location>
        <begin position="17"/>
        <end position="97"/>
    </location>
</feature>
<dbReference type="RefSeq" id="WP_010314986.1">
    <property type="nucleotide sequence ID" value="NZ_CP061007.1"/>
</dbReference>